<feature type="region of interest" description="Disordered" evidence="1">
    <location>
        <begin position="35"/>
        <end position="103"/>
    </location>
</feature>
<name>A0A516V7E5_9GAMM</name>
<evidence type="ECO:0000256" key="2">
    <source>
        <dbReference type="SAM" id="SignalP"/>
    </source>
</evidence>
<feature type="compositionally biased region" description="Basic and acidic residues" evidence="1">
    <location>
        <begin position="94"/>
        <end position="103"/>
    </location>
</feature>
<dbReference type="EMBL" id="CP041742">
    <property type="protein sequence ID" value="QDQ74448.1"/>
    <property type="molecule type" value="Genomic_DNA"/>
</dbReference>
<sequence>MRAPILASLFVLVLASTAAQAGGIYQWKDAKGVTHYTDTPPPDSQYKQRNIYHPESDAPPATDKAATENPSCITARQNISKLQNSKTVQMDTDGDGKPDKTLDDKDRANQLALAQAMVNASCTGGG</sequence>
<keyword evidence="5" id="KW-1185">Reference proteome</keyword>
<gene>
    <name evidence="4" type="ORF">FNZ56_11430</name>
</gene>
<feature type="signal peptide" evidence="2">
    <location>
        <begin position="1"/>
        <end position="21"/>
    </location>
</feature>
<feature type="chain" id="PRO_5021731754" evidence="2">
    <location>
        <begin position="22"/>
        <end position="126"/>
    </location>
</feature>
<evidence type="ECO:0000256" key="1">
    <source>
        <dbReference type="SAM" id="MobiDB-lite"/>
    </source>
</evidence>
<evidence type="ECO:0000259" key="3">
    <source>
        <dbReference type="Pfam" id="PF13511"/>
    </source>
</evidence>
<evidence type="ECO:0000313" key="5">
    <source>
        <dbReference type="Proteomes" id="UP000315891"/>
    </source>
</evidence>
<protein>
    <submittedName>
        <fullName evidence="4">DUF4124 domain-containing protein</fullName>
    </submittedName>
</protein>
<organism evidence="4 5">
    <name type="scientific">Pseudoluteimonas lycopersici</name>
    <dbReference type="NCBI Taxonomy" id="1324796"/>
    <lineage>
        <taxon>Bacteria</taxon>
        <taxon>Pseudomonadati</taxon>
        <taxon>Pseudomonadota</taxon>
        <taxon>Gammaproteobacteria</taxon>
        <taxon>Lysobacterales</taxon>
        <taxon>Lysobacteraceae</taxon>
        <taxon>Pseudoluteimonas</taxon>
    </lineage>
</organism>
<dbReference type="Pfam" id="PF13511">
    <property type="entry name" value="DUF4124"/>
    <property type="match status" value="1"/>
</dbReference>
<feature type="domain" description="DUF4124" evidence="3">
    <location>
        <begin position="12"/>
        <end position="63"/>
    </location>
</feature>
<dbReference type="RefSeq" id="WP_143879957.1">
    <property type="nucleotide sequence ID" value="NZ_BAABLZ010000001.1"/>
</dbReference>
<keyword evidence="2" id="KW-0732">Signal</keyword>
<dbReference type="InterPro" id="IPR025392">
    <property type="entry name" value="DUF4124"/>
</dbReference>
<evidence type="ECO:0000313" key="4">
    <source>
        <dbReference type="EMBL" id="QDQ74448.1"/>
    </source>
</evidence>
<dbReference type="Proteomes" id="UP000315891">
    <property type="component" value="Chromosome"/>
</dbReference>
<reference evidence="4 5" key="1">
    <citation type="submission" date="2019-07" db="EMBL/GenBank/DDBJ databases">
        <title>Lysobacter weifangensis sp. nov., isolated from bensulfuron-methyl contaminated farmland soil.</title>
        <authorList>
            <person name="Zhao H."/>
        </authorList>
    </citation>
    <scope>NUCLEOTIDE SEQUENCE [LARGE SCALE GENOMIC DNA]</scope>
    <source>
        <strain evidence="4 5">CC-Bw-6</strain>
    </source>
</reference>
<dbReference type="OrthoDB" id="7068596at2"/>
<dbReference type="AlphaFoldDB" id="A0A516V7E5"/>
<proteinExistence type="predicted"/>
<accession>A0A516V7E5</accession>
<feature type="compositionally biased region" description="Polar residues" evidence="1">
    <location>
        <begin position="68"/>
        <end position="90"/>
    </location>
</feature>